<dbReference type="AlphaFoldDB" id="A0AAV9HZE9"/>
<evidence type="ECO:0000259" key="2">
    <source>
        <dbReference type="SMART" id="SM00382"/>
    </source>
</evidence>
<dbReference type="Gene3D" id="3.40.50.300">
    <property type="entry name" value="P-loop containing nucleotide triphosphate hydrolases"/>
    <property type="match status" value="1"/>
</dbReference>
<dbReference type="SMART" id="SM00382">
    <property type="entry name" value="AAA"/>
    <property type="match status" value="1"/>
</dbReference>
<dbReference type="InterPro" id="IPR003593">
    <property type="entry name" value="AAA+_ATPase"/>
</dbReference>
<dbReference type="PANTHER" id="PTHR46411:SF3">
    <property type="entry name" value="AAA+ ATPASE DOMAIN-CONTAINING PROTEIN"/>
    <property type="match status" value="1"/>
</dbReference>
<evidence type="ECO:0000256" key="1">
    <source>
        <dbReference type="SAM" id="MobiDB-lite"/>
    </source>
</evidence>
<feature type="domain" description="AAA+ ATPase" evidence="2">
    <location>
        <begin position="493"/>
        <end position="620"/>
    </location>
</feature>
<accession>A0AAV9HZE9</accession>
<reference evidence="3" key="2">
    <citation type="submission" date="2023-06" db="EMBL/GenBank/DDBJ databases">
        <authorList>
            <consortium name="Lawrence Berkeley National Laboratory"/>
            <person name="Mondo S.J."/>
            <person name="Hensen N."/>
            <person name="Bonometti L."/>
            <person name="Westerberg I."/>
            <person name="Brannstrom I.O."/>
            <person name="Guillou S."/>
            <person name="Cros-Aarteil S."/>
            <person name="Calhoun S."/>
            <person name="Haridas S."/>
            <person name="Kuo A."/>
            <person name="Pangilinan J."/>
            <person name="Riley R."/>
            <person name="Labutti K."/>
            <person name="Andreopoulos B."/>
            <person name="Lipzen A."/>
            <person name="Chen C."/>
            <person name="Yanf M."/>
            <person name="Daum C."/>
            <person name="Ng V."/>
            <person name="Clum A."/>
            <person name="Steindorff A."/>
            <person name="Ohm R."/>
            <person name="Martin F."/>
            <person name="Silar P."/>
            <person name="Natvig D."/>
            <person name="Lalanne C."/>
            <person name="Gautier V."/>
            <person name="Ament-Velasquez S.L."/>
            <person name="Kruys A."/>
            <person name="Hutchinson M.I."/>
            <person name="Powell A.J."/>
            <person name="Barry K."/>
            <person name="Miller A.N."/>
            <person name="Grigoriev I.V."/>
            <person name="Debuchy R."/>
            <person name="Gladieux P."/>
            <person name="Thoren M.H."/>
            <person name="Johannesson H."/>
        </authorList>
    </citation>
    <scope>NUCLEOTIDE SEQUENCE</scope>
    <source>
        <strain evidence="3">PSN324</strain>
    </source>
</reference>
<comment type="caution">
    <text evidence="3">The sequence shown here is derived from an EMBL/GenBank/DDBJ whole genome shotgun (WGS) entry which is preliminary data.</text>
</comment>
<feature type="region of interest" description="Disordered" evidence="1">
    <location>
        <begin position="353"/>
        <end position="411"/>
    </location>
</feature>
<proteinExistence type="predicted"/>
<gene>
    <name evidence="3" type="ORF">QBC42DRAFT_329335</name>
</gene>
<dbReference type="Pfam" id="PF22942">
    <property type="entry name" value="DUF7025"/>
    <property type="match status" value="1"/>
</dbReference>
<dbReference type="Proteomes" id="UP001321749">
    <property type="component" value="Unassembled WGS sequence"/>
</dbReference>
<name>A0AAV9HZE9_9PEZI</name>
<feature type="compositionally biased region" description="Acidic residues" evidence="1">
    <location>
        <begin position="359"/>
        <end position="391"/>
    </location>
</feature>
<dbReference type="SUPFAM" id="SSF52540">
    <property type="entry name" value="P-loop containing nucleoside triphosphate hydrolases"/>
    <property type="match status" value="1"/>
</dbReference>
<sequence>MARIKRHMTSTNISSTEGIMPKRAKLANAADTAEVDQPKICGIRNLYNHSVDRNPRFAKWSEFQDLILEEKHLKERGLAYPLIQRFSKAVAPDGEVSWGTHSIEIQSPRLKAIFDKVFVGYPEWYPDAAPYTFFPPFKPLVHRWDVILEAFNAVEDEGTKEEIALALQALVPLIATHLSAINKARETLVVSHEQLWLLLAPGSIMVSSEQGSTCALRLLNVSYTPANVNCGTPAVWDLLLGQYDWNGSYCGLRGVSKRIVEYKEDTLVTKFDVYPLEFAPGKDKIEQELLARGQKWAELRGMHVKHCVGKKYVKVVGPDGCPREIAKPVSGRVIVDSWGYFKGQGQVIPKLSRNTLKIEDEDEEEENNDEEKSESEDEDEHDDDENDEVMEEKDTSDAAPAQVRDEAKRNEEFNTLTETEFILAPPRVRGFDLHTKEWCLFDINDISPPTWDPTPYEKLVLPGGAKEKELILGFSSHRAASTQFDDFVKQKGKGIIILLCGPPGVGKTLTAEAVAEKSHTPLYVLSASDLGTNPARVDSALTEALECCQMWNAALLLDEADVFLESRSAASLDRNELVSIFLRRLEYYQGLMFLTTNRLSAIDAAFKSRLDLILPYHDLTESSRRDVWRNFIASLPKDSASFGPEDFDELARTEMNGREIKNSIKTSLVLVKEGEKLGMEHLRVVLNIRQRIAAVEKGFGGYD</sequence>
<protein>
    <submittedName>
        <fullName evidence="3">Member of AAA-ATPase family</fullName>
    </submittedName>
</protein>
<evidence type="ECO:0000313" key="3">
    <source>
        <dbReference type="EMBL" id="KAK4466240.1"/>
    </source>
</evidence>
<dbReference type="GO" id="GO:0016887">
    <property type="term" value="F:ATP hydrolysis activity"/>
    <property type="evidence" value="ECO:0007669"/>
    <property type="project" value="InterPro"/>
</dbReference>
<dbReference type="InterPro" id="IPR003959">
    <property type="entry name" value="ATPase_AAA_core"/>
</dbReference>
<dbReference type="InterPro" id="IPR054289">
    <property type="entry name" value="DUF7025"/>
</dbReference>
<dbReference type="CDD" id="cd19481">
    <property type="entry name" value="RecA-like_protease"/>
    <property type="match status" value="1"/>
</dbReference>
<dbReference type="PANTHER" id="PTHR46411">
    <property type="entry name" value="FAMILY ATPASE, PUTATIVE-RELATED"/>
    <property type="match status" value="1"/>
</dbReference>
<evidence type="ECO:0000313" key="4">
    <source>
        <dbReference type="Proteomes" id="UP001321749"/>
    </source>
</evidence>
<reference evidence="3" key="1">
    <citation type="journal article" date="2023" name="Mol. Phylogenet. Evol.">
        <title>Genome-scale phylogeny and comparative genomics of the fungal order Sordariales.</title>
        <authorList>
            <person name="Hensen N."/>
            <person name="Bonometti L."/>
            <person name="Westerberg I."/>
            <person name="Brannstrom I.O."/>
            <person name="Guillou S."/>
            <person name="Cros-Aarteil S."/>
            <person name="Calhoun S."/>
            <person name="Haridas S."/>
            <person name="Kuo A."/>
            <person name="Mondo S."/>
            <person name="Pangilinan J."/>
            <person name="Riley R."/>
            <person name="LaButti K."/>
            <person name="Andreopoulos B."/>
            <person name="Lipzen A."/>
            <person name="Chen C."/>
            <person name="Yan M."/>
            <person name="Daum C."/>
            <person name="Ng V."/>
            <person name="Clum A."/>
            <person name="Steindorff A."/>
            <person name="Ohm R.A."/>
            <person name="Martin F."/>
            <person name="Silar P."/>
            <person name="Natvig D.O."/>
            <person name="Lalanne C."/>
            <person name="Gautier V."/>
            <person name="Ament-Velasquez S.L."/>
            <person name="Kruys A."/>
            <person name="Hutchinson M.I."/>
            <person name="Powell A.J."/>
            <person name="Barry K."/>
            <person name="Miller A.N."/>
            <person name="Grigoriev I.V."/>
            <person name="Debuchy R."/>
            <person name="Gladieux P."/>
            <person name="Hiltunen Thoren M."/>
            <person name="Johannesson H."/>
        </authorList>
    </citation>
    <scope>NUCLEOTIDE SEQUENCE</scope>
    <source>
        <strain evidence="3">PSN324</strain>
    </source>
</reference>
<dbReference type="GO" id="GO:0005524">
    <property type="term" value="F:ATP binding"/>
    <property type="evidence" value="ECO:0007669"/>
    <property type="project" value="InterPro"/>
</dbReference>
<dbReference type="Pfam" id="PF00004">
    <property type="entry name" value="AAA"/>
    <property type="match status" value="1"/>
</dbReference>
<dbReference type="EMBL" id="MU864933">
    <property type="protein sequence ID" value="KAK4466240.1"/>
    <property type="molecule type" value="Genomic_DNA"/>
</dbReference>
<dbReference type="InterPro" id="IPR027417">
    <property type="entry name" value="P-loop_NTPase"/>
</dbReference>
<keyword evidence="4" id="KW-1185">Reference proteome</keyword>
<organism evidence="3 4">
    <name type="scientific">Cladorrhinum samala</name>
    <dbReference type="NCBI Taxonomy" id="585594"/>
    <lineage>
        <taxon>Eukaryota</taxon>
        <taxon>Fungi</taxon>
        <taxon>Dikarya</taxon>
        <taxon>Ascomycota</taxon>
        <taxon>Pezizomycotina</taxon>
        <taxon>Sordariomycetes</taxon>
        <taxon>Sordariomycetidae</taxon>
        <taxon>Sordariales</taxon>
        <taxon>Podosporaceae</taxon>
        <taxon>Cladorrhinum</taxon>
    </lineage>
</organism>